<dbReference type="EMBL" id="SFCI01001543">
    <property type="protein sequence ID" value="TFY75517.1"/>
    <property type="molecule type" value="Genomic_DNA"/>
</dbReference>
<feature type="chain" id="PRO_5021326468" evidence="3">
    <location>
        <begin position="24"/>
        <end position="889"/>
    </location>
</feature>
<reference evidence="4 5" key="1">
    <citation type="submission" date="2019-02" db="EMBL/GenBank/DDBJ databases">
        <title>Genome sequencing of the rare red list fungi Hericium alpestre (H. flagellum).</title>
        <authorList>
            <person name="Buettner E."/>
            <person name="Kellner H."/>
        </authorList>
    </citation>
    <scope>NUCLEOTIDE SEQUENCE [LARGE SCALE GENOMIC DNA]</scope>
    <source>
        <strain evidence="4 5">DSM 108284</strain>
    </source>
</reference>
<keyword evidence="3" id="KW-0732">Signal</keyword>
<feature type="compositionally biased region" description="Low complexity" evidence="1">
    <location>
        <begin position="860"/>
        <end position="877"/>
    </location>
</feature>
<evidence type="ECO:0000313" key="4">
    <source>
        <dbReference type="EMBL" id="TFY75517.1"/>
    </source>
</evidence>
<evidence type="ECO:0000256" key="3">
    <source>
        <dbReference type="SAM" id="SignalP"/>
    </source>
</evidence>
<feature type="signal peptide" evidence="3">
    <location>
        <begin position="1"/>
        <end position="23"/>
    </location>
</feature>
<organism evidence="4 5">
    <name type="scientific">Hericium alpestre</name>
    <dbReference type="NCBI Taxonomy" id="135208"/>
    <lineage>
        <taxon>Eukaryota</taxon>
        <taxon>Fungi</taxon>
        <taxon>Dikarya</taxon>
        <taxon>Basidiomycota</taxon>
        <taxon>Agaricomycotina</taxon>
        <taxon>Agaricomycetes</taxon>
        <taxon>Russulales</taxon>
        <taxon>Hericiaceae</taxon>
        <taxon>Hericium</taxon>
    </lineage>
</organism>
<evidence type="ECO:0000256" key="2">
    <source>
        <dbReference type="SAM" id="Phobius"/>
    </source>
</evidence>
<keyword evidence="2" id="KW-1133">Transmembrane helix</keyword>
<proteinExistence type="predicted"/>
<name>A0A4Y9ZN78_9AGAM</name>
<feature type="compositionally biased region" description="Polar residues" evidence="1">
    <location>
        <begin position="757"/>
        <end position="767"/>
    </location>
</feature>
<evidence type="ECO:0000256" key="1">
    <source>
        <dbReference type="SAM" id="MobiDB-lite"/>
    </source>
</evidence>
<feature type="compositionally biased region" description="Low complexity" evidence="1">
    <location>
        <begin position="811"/>
        <end position="826"/>
    </location>
</feature>
<evidence type="ECO:0000313" key="5">
    <source>
        <dbReference type="Proteomes" id="UP000298061"/>
    </source>
</evidence>
<feature type="transmembrane region" description="Helical" evidence="2">
    <location>
        <begin position="116"/>
        <end position="138"/>
    </location>
</feature>
<feature type="region of interest" description="Disordered" evidence="1">
    <location>
        <begin position="800"/>
        <end position="889"/>
    </location>
</feature>
<feature type="compositionally biased region" description="Basic and acidic residues" evidence="1">
    <location>
        <begin position="693"/>
        <end position="710"/>
    </location>
</feature>
<feature type="non-terminal residue" evidence="4">
    <location>
        <position position="889"/>
    </location>
</feature>
<dbReference type="AlphaFoldDB" id="A0A4Y9ZN78"/>
<keyword evidence="2" id="KW-0812">Transmembrane</keyword>
<comment type="caution">
    <text evidence="4">The sequence shown here is derived from an EMBL/GenBank/DDBJ whole genome shotgun (WGS) entry which is preliminary data.</text>
</comment>
<gene>
    <name evidence="4" type="ORF">EWM64_g8495</name>
</gene>
<accession>A0A4Y9ZN78</accession>
<sequence>MIIFPFLILLILPVPFLWYRSKGDAWFFKRDYHVIRPPRPEIAGPGPYEASLLYSSGGGHDSPAPPSLVFSTSLSAYCDVDFAPDTMCAFYADRFTASSATEHVHSIYVTLWANRLLYAAMTMFSMSLLCLILALSISEARFSDVKDKALDLLSASCLKFLGKSRRPRTQDSILPSHQQASSRSYIPTWYYRLWIKMTRVVRSSPNGQGSPSAEDIAESTFLVFPSGNSTQLAPSSVIDQVMAGRGPHILDFPPINDALLSELSPVLPTISITDESDNLDGSFTTNVPAPPEVQLMSWNSAGDLFARLAQVDHVELSESPPSHSSTAVACEDGLRLSDSWVDVTSSVESLHSSVSHNALSHAPSDDESAFPAVGIADGSLVEMMPSPLELSLFPSRDSSLHGLANGSPEQRALVVSSVAEDQSPELPGTPKVSVVPGVNGCVRSPGGGRSPSFIGPALSFQDLYSRSAKSYSISDFGVFNTPSVVLPGGSSPAGPCEKPINPVSSIAVHVQPDRLLSAVESSLSATRAKQLSRRRFTSQGLQLALGSPPADAERRRAASALDTAQIDINSPSMADNSTCERVERLEQRAISDLPVRALSDTEGGDRRDLLLNGADAVDVACCINPGERNVFTGWNVSDSVSNPFSSNLRSLASSSAAHSSAIDMRFDLERIAHLTQTRKDKKTQQEAELIVRQELAKRFRPPPLREDLHDASTPPADGSPYSSSPTSAESSSFAESPEPVTPTSSMPYPSTTRTSSESQPETKNSKQWHGGVVPPAVIVDVDPSEDTPLASSFTGMHARALSSNQADWRTVPASAPVPASDPSSDSTGPIHPAFTSIHKRERAASTMSAALPTDAPSENTTTPVSASSTTTSTPALTRANSVRDWRSKA</sequence>
<keyword evidence="2" id="KW-0472">Membrane</keyword>
<dbReference type="Proteomes" id="UP000298061">
    <property type="component" value="Unassembled WGS sequence"/>
</dbReference>
<feature type="compositionally biased region" description="Low complexity" evidence="1">
    <location>
        <begin position="719"/>
        <end position="756"/>
    </location>
</feature>
<protein>
    <submittedName>
        <fullName evidence="4">Uncharacterized protein</fullName>
    </submittedName>
</protein>
<feature type="region of interest" description="Disordered" evidence="1">
    <location>
        <begin position="693"/>
        <end position="773"/>
    </location>
</feature>
<keyword evidence="5" id="KW-1185">Reference proteome</keyword>